<protein>
    <submittedName>
        <fullName evidence="5">Helix-turn-helix transcriptional regulator</fullName>
    </submittedName>
</protein>
<keyword evidence="2" id="KW-0238">DNA-binding</keyword>
<dbReference type="Pfam" id="PF12833">
    <property type="entry name" value="HTH_18"/>
    <property type="match status" value="1"/>
</dbReference>
<accession>A0ABD4L7S3</accession>
<dbReference type="PANTHER" id="PTHR47893">
    <property type="entry name" value="REGULATORY PROTEIN PCHR"/>
    <property type="match status" value="1"/>
</dbReference>
<reference evidence="5 6" key="1">
    <citation type="submission" date="2020-12" db="EMBL/GenBank/DDBJ databases">
        <title>Draft genome sequence of Halomonas pacifica strain CARE-V15.</title>
        <authorList>
            <person name="Vignesh N."/>
            <person name="Thabitha A."/>
            <person name="Saravanan R."/>
            <person name="Manigandan V."/>
        </authorList>
    </citation>
    <scope>NUCLEOTIDE SEQUENCE [LARGE SCALE GENOMIC DNA]</scope>
    <source>
        <strain evidence="5 6">CARE-V15</strain>
    </source>
</reference>
<dbReference type="RefSeq" id="WP_198058565.1">
    <property type="nucleotide sequence ID" value="NZ_JAEDAF010000024.1"/>
</dbReference>
<feature type="domain" description="HTH araC/xylS-type" evidence="4">
    <location>
        <begin position="218"/>
        <end position="316"/>
    </location>
</feature>
<dbReference type="InterPro" id="IPR020449">
    <property type="entry name" value="Tscrpt_reg_AraC-type_HTH"/>
</dbReference>
<evidence type="ECO:0000259" key="4">
    <source>
        <dbReference type="PROSITE" id="PS01124"/>
    </source>
</evidence>
<evidence type="ECO:0000256" key="3">
    <source>
        <dbReference type="ARBA" id="ARBA00023163"/>
    </source>
</evidence>
<dbReference type="AlphaFoldDB" id="A0ABD4L7S3"/>
<keyword evidence="3" id="KW-0804">Transcription</keyword>
<dbReference type="PRINTS" id="PR00032">
    <property type="entry name" value="HTHARAC"/>
</dbReference>
<keyword evidence="1" id="KW-0805">Transcription regulation</keyword>
<dbReference type="SUPFAM" id="SSF46689">
    <property type="entry name" value="Homeodomain-like"/>
    <property type="match status" value="2"/>
</dbReference>
<sequence length="320" mass="35862">MTTLPTTPPEFDCRSSTDWFPLSQCHPAFRLRWERPLGLGWEAYYRLAPDCWLRTLDLEQAAGSSPARIPGGHLSLAAMLEGRTTLEAPEGGAFELSAGQVMCNYRRDDALFLDHCPRPGRYLMVELNLSPEYLRRSLLHAPREFAFLARLGRGNGCLALTSALHRCLQEILSPPVTGPLLASYLQAKSGEFLCLLLASHTQPAPAPRLLAGDRRALEEARRLLLADLARPPGLAELGRRIGMSERRLKQRFKEYHGQSLSDCLRQARLREAERLLDDGDLTITQVADALGYEHAANFATAFKRDVGLTPRAYRQRHRLP</sequence>
<name>A0ABD4L7S3_9GAMM</name>
<evidence type="ECO:0000256" key="2">
    <source>
        <dbReference type="ARBA" id="ARBA00023125"/>
    </source>
</evidence>
<dbReference type="InterPro" id="IPR009057">
    <property type="entry name" value="Homeodomain-like_sf"/>
</dbReference>
<proteinExistence type="predicted"/>
<dbReference type="InterPro" id="IPR018060">
    <property type="entry name" value="HTH_AraC"/>
</dbReference>
<dbReference type="Proteomes" id="UP000651738">
    <property type="component" value="Unassembled WGS sequence"/>
</dbReference>
<dbReference type="PROSITE" id="PS01124">
    <property type="entry name" value="HTH_ARAC_FAMILY_2"/>
    <property type="match status" value="1"/>
</dbReference>
<dbReference type="Gene3D" id="1.10.10.60">
    <property type="entry name" value="Homeodomain-like"/>
    <property type="match status" value="1"/>
</dbReference>
<dbReference type="SMART" id="SM00342">
    <property type="entry name" value="HTH_ARAC"/>
    <property type="match status" value="1"/>
</dbReference>
<dbReference type="GO" id="GO:0003677">
    <property type="term" value="F:DNA binding"/>
    <property type="evidence" value="ECO:0007669"/>
    <property type="project" value="UniProtKB-KW"/>
</dbReference>
<dbReference type="InterPro" id="IPR053142">
    <property type="entry name" value="PchR_regulatory_protein"/>
</dbReference>
<dbReference type="PROSITE" id="PS00041">
    <property type="entry name" value="HTH_ARAC_FAMILY_1"/>
    <property type="match status" value="1"/>
</dbReference>
<evidence type="ECO:0000313" key="6">
    <source>
        <dbReference type="Proteomes" id="UP000651738"/>
    </source>
</evidence>
<gene>
    <name evidence="5" type="ORF">I7V36_17365</name>
</gene>
<evidence type="ECO:0000313" key="5">
    <source>
        <dbReference type="EMBL" id="MBH8581874.1"/>
    </source>
</evidence>
<dbReference type="PANTHER" id="PTHR47893:SF1">
    <property type="entry name" value="REGULATORY PROTEIN PCHR"/>
    <property type="match status" value="1"/>
</dbReference>
<dbReference type="InterPro" id="IPR018062">
    <property type="entry name" value="HTH_AraC-typ_CS"/>
</dbReference>
<organism evidence="5 6">
    <name type="scientific">Bisbaumannia pacifica</name>
    <dbReference type="NCBI Taxonomy" id="77098"/>
    <lineage>
        <taxon>Bacteria</taxon>
        <taxon>Pseudomonadati</taxon>
        <taxon>Pseudomonadota</taxon>
        <taxon>Gammaproteobacteria</taxon>
        <taxon>Oceanospirillales</taxon>
        <taxon>Halomonadaceae</taxon>
        <taxon>Bisbaumannia</taxon>
    </lineage>
</organism>
<comment type="caution">
    <text evidence="5">The sequence shown here is derived from an EMBL/GenBank/DDBJ whole genome shotgun (WGS) entry which is preliminary data.</text>
</comment>
<dbReference type="EMBL" id="JAEDAF010000024">
    <property type="protein sequence ID" value="MBH8581874.1"/>
    <property type="molecule type" value="Genomic_DNA"/>
</dbReference>
<evidence type="ECO:0000256" key="1">
    <source>
        <dbReference type="ARBA" id="ARBA00023015"/>
    </source>
</evidence>